<dbReference type="Pfam" id="PF10105">
    <property type="entry name" value="DUF2344"/>
    <property type="match status" value="1"/>
</dbReference>
<dbReference type="RefSeq" id="WP_344313407.1">
    <property type="nucleotide sequence ID" value="NZ_BAAANY010000023.1"/>
</dbReference>
<comment type="caution">
    <text evidence="2">The sequence shown here is derived from an EMBL/GenBank/DDBJ whole genome shotgun (WGS) entry which is preliminary data.</text>
</comment>
<proteinExistence type="predicted"/>
<evidence type="ECO:0000313" key="3">
    <source>
        <dbReference type="Proteomes" id="UP001500618"/>
    </source>
</evidence>
<name>A0ABN2I760_9ACTN</name>
<reference evidence="2 3" key="1">
    <citation type="journal article" date="2019" name="Int. J. Syst. Evol. Microbiol.">
        <title>The Global Catalogue of Microorganisms (GCM) 10K type strain sequencing project: providing services to taxonomists for standard genome sequencing and annotation.</title>
        <authorList>
            <consortium name="The Broad Institute Genomics Platform"/>
            <consortium name="The Broad Institute Genome Sequencing Center for Infectious Disease"/>
            <person name="Wu L."/>
            <person name="Ma J."/>
        </authorList>
    </citation>
    <scope>NUCLEOTIDE SEQUENCE [LARGE SCALE GENOMIC DNA]</scope>
    <source>
        <strain evidence="2 3">JCM 14718</strain>
    </source>
</reference>
<sequence length="302" mass="31696">MWGFVPHSTLDVLAAGEPDLFGRNDRGSSYAGGDWATLCEEDVLPRTPDGPPPPPAVQKLRIRYAKRGRLRFTSHRDIARAFERALRRAAVPIAYSAGFTPHPKVSWMGAAPTGMASEAEYVEIGVTRPLEPAELAAALDAALPPGIDVTAAAVFDAAAGDRPLAEQLDASRWRMELMDLSADAGQQLLETFLAAAEVPVSKLTKSGRKTVDARAAVVRASAAGAPLERGSGASVAGNGTEYAILDVVVRHVTPAVRPDDILTGMCAAANLSPPSSVRMTRLAQGTLTAAGDLVEPLATDRG</sequence>
<organism evidence="2 3">
    <name type="scientific">Fodinicola feengrottensis</name>
    <dbReference type="NCBI Taxonomy" id="435914"/>
    <lineage>
        <taxon>Bacteria</taxon>
        <taxon>Bacillati</taxon>
        <taxon>Actinomycetota</taxon>
        <taxon>Actinomycetes</taxon>
        <taxon>Mycobacteriales</taxon>
        <taxon>Fodinicola</taxon>
    </lineage>
</organism>
<dbReference type="EMBL" id="BAAANY010000023">
    <property type="protein sequence ID" value="GAA1699843.1"/>
    <property type="molecule type" value="Genomic_DNA"/>
</dbReference>
<evidence type="ECO:0000259" key="1">
    <source>
        <dbReference type="Pfam" id="PF10105"/>
    </source>
</evidence>
<protein>
    <submittedName>
        <fullName evidence="2">TIGR03936 family radical SAM-associated protein</fullName>
    </submittedName>
</protein>
<feature type="domain" description="DUF2344" evidence="1">
    <location>
        <begin position="59"/>
        <end position="258"/>
    </location>
</feature>
<keyword evidence="3" id="KW-1185">Reference proteome</keyword>
<gene>
    <name evidence="2" type="ORF">GCM10009765_56560</name>
</gene>
<dbReference type="NCBIfam" id="TIGR03936">
    <property type="entry name" value="sam_1_link_chp"/>
    <property type="match status" value="1"/>
</dbReference>
<accession>A0ABN2I760</accession>
<evidence type="ECO:0000313" key="2">
    <source>
        <dbReference type="EMBL" id="GAA1699843.1"/>
    </source>
</evidence>
<dbReference type="Proteomes" id="UP001500618">
    <property type="component" value="Unassembled WGS sequence"/>
</dbReference>
<dbReference type="InterPro" id="IPR018768">
    <property type="entry name" value="DUF2344"/>
</dbReference>